<organism evidence="3 4">
    <name type="scientific">Mya arenaria</name>
    <name type="common">Soft-shell clam</name>
    <dbReference type="NCBI Taxonomy" id="6604"/>
    <lineage>
        <taxon>Eukaryota</taxon>
        <taxon>Metazoa</taxon>
        <taxon>Spiralia</taxon>
        <taxon>Lophotrochozoa</taxon>
        <taxon>Mollusca</taxon>
        <taxon>Bivalvia</taxon>
        <taxon>Autobranchia</taxon>
        <taxon>Heteroconchia</taxon>
        <taxon>Euheterodonta</taxon>
        <taxon>Imparidentia</taxon>
        <taxon>Neoheterodontei</taxon>
        <taxon>Myida</taxon>
        <taxon>Myoidea</taxon>
        <taxon>Myidae</taxon>
        <taxon>Mya</taxon>
    </lineage>
</organism>
<keyword evidence="2" id="KW-0812">Transmembrane</keyword>
<feature type="compositionally biased region" description="Basic and acidic residues" evidence="1">
    <location>
        <begin position="176"/>
        <end position="203"/>
    </location>
</feature>
<feature type="compositionally biased region" description="Low complexity" evidence="1">
    <location>
        <begin position="87"/>
        <end position="114"/>
    </location>
</feature>
<accession>A0ABY7E117</accession>
<feature type="compositionally biased region" description="Acidic residues" evidence="1">
    <location>
        <begin position="47"/>
        <end position="66"/>
    </location>
</feature>
<evidence type="ECO:0000256" key="1">
    <source>
        <dbReference type="SAM" id="MobiDB-lite"/>
    </source>
</evidence>
<evidence type="ECO:0000313" key="4">
    <source>
        <dbReference type="Proteomes" id="UP001164746"/>
    </source>
</evidence>
<feature type="transmembrane region" description="Helical" evidence="2">
    <location>
        <begin position="359"/>
        <end position="376"/>
    </location>
</feature>
<evidence type="ECO:0000313" key="3">
    <source>
        <dbReference type="EMBL" id="WAR03495.1"/>
    </source>
</evidence>
<evidence type="ECO:0000256" key="2">
    <source>
        <dbReference type="SAM" id="Phobius"/>
    </source>
</evidence>
<reference evidence="3" key="1">
    <citation type="submission" date="2022-11" db="EMBL/GenBank/DDBJ databases">
        <title>Centuries of genome instability and evolution in soft-shell clam transmissible cancer (bioRxiv).</title>
        <authorList>
            <person name="Hart S.F.M."/>
            <person name="Yonemitsu M.A."/>
            <person name="Giersch R.M."/>
            <person name="Beal B.F."/>
            <person name="Arriagada G."/>
            <person name="Davis B.W."/>
            <person name="Ostrander E.A."/>
            <person name="Goff S.P."/>
            <person name="Metzger M.J."/>
        </authorList>
    </citation>
    <scope>NUCLEOTIDE SEQUENCE</scope>
    <source>
        <strain evidence="3">MELC-2E11</strain>
        <tissue evidence="3">Siphon/mantle</tissue>
    </source>
</reference>
<feature type="region of interest" description="Disordered" evidence="1">
    <location>
        <begin position="1"/>
        <end position="254"/>
    </location>
</feature>
<feature type="compositionally biased region" description="Polar residues" evidence="1">
    <location>
        <begin position="1"/>
        <end position="13"/>
    </location>
</feature>
<gene>
    <name evidence="3" type="ORF">MAR_010053</name>
</gene>
<protein>
    <submittedName>
        <fullName evidence="3">Uncharacterized protein</fullName>
    </submittedName>
</protein>
<keyword evidence="4" id="KW-1185">Reference proteome</keyword>
<dbReference type="Proteomes" id="UP001164746">
    <property type="component" value="Chromosome 4"/>
</dbReference>
<proteinExistence type="predicted"/>
<name>A0ABY7E117_MYAAR</name>
<sequence length="451" mass="51564">MLLQTSVFRTMDSSTKDGSDSDWDSTLDFTSPRQVGIGQLRPNMQAEEIEEESALSGESDNDEQELPNDQVIRNVLKPPEERPRAPTPTQKENNIILAQKQQNIQQHIQPANQPQHKKRPDSANAPFNFRDAIQDRTTPEPALRGPPGKDRKGTAYDPAPSPTPRSVGSWDESDPDERILKEIRSKYQQEKLKEEQMKAKEEVSLVEEPDTARSEGTWMSWKKGKKRKLKTDKGSVPATPRSQAPPDSARFSKSPRAMAEYTNVELGAESLDASQLGDPEKLFVRDEDTGRYLYYFGHGNLRYYEVTEDYEEARLPQVADKVDKIMQRVWQEMFAVLRILLSVVIWFTVELARFLARHIFQPIIIGVFVTLGDFLMKPFLSAVFNGFVQPLSIFFWNVFTGMRHMFNPIGEILRKVFEQLAMLFSSIRLFEITWVSDKNSALAHQQGVQNV</sequence>
<keyword evidence="2" id="KW-1133">Transmembrane helix</keyword>
<feature type="transmembrane region" description="Helical" evidence="2">
    <location>
        <begin position="333"/>
        <end position="352"/>
    </location>
</feature>
<keyword evidence="2" id="KW-0472">Membrane</keyword>
<dbReference type="EMBL" id="CP111015">
    <property type="protein sequence ID" value="WAR03495.1"/>
    <property type="molecule type" value="Genomic_DNA"/>
</dbReference>